<dbReference type="GO" id="GO:0020037">
    <property type="term" value="F:heme binding"/>
    <property type="evidence" value="ECO:0007669"/>
    <property type="project" value="InterPro"/>
</dbReference>
<dbReference type="Proteomes" id="UP000886520">
    <property type="component" value="Chromosome 21"/>
</dbReference>
<dbReference type="GO" id="GO:0006694">
    <property type="term" value="P:steroid biosynthetic process"/>
    <property type="evidence" value="ECO:0007669"/>
    <property type="project" value="UniProtKB-KW"/>
</dbReference>
<comment type="cofactor">
    <cofactor evidence="10">
        <name>heme</name>
        <dbReference type="ChEBI" id="CHEBI:30413"/>
    </cofactor>
</comment>
<dbReference type="SUPFAM" id="SSF48264">
    <property type="entry name" value="Cytochrome P450"/>
    <property type="match status" value="1"/>
</dbReference>
<dbReference type="Pfam" id="PF00067">
    <property type="entry name" value="p450"/>
    <property type="match status" value="1"/>
</dbReference>
<keyword evidence="5" id="KW-0444">Lipid biosynthesis</keyword>
<accession>A0A9D4Z873</accession>
<evidence type="ECO:0000256" key="4">
    <source>
        <dbReference type="ARBA" id="ARBA00022723"/>
    </source>
</evidence>
<dbReference type="PROSITE" id="PS00086">
    <property type="entry name" value="CYTOCHROME_P450"/>
    <property type="match status" value="1"/>
</dbReference>
<evidence type="ECO:0000256" key="11">
    <source>
        <dbReference type="RuleBase" id="RU000461"/>
    </source>
</evidence>
<gene>
    <name evidence="13" type="ORF">GOP47_0021813</name>
</gene>
<dbReference type="AlphaFoldDB" id="A0A9D4Z873"/>
<dbReference type="InterPro" id="IPR017972">
    <property type="entry name" value="Cyt_P450_CS"/>
</dbReference>
<dbReference type="GO" id="GO:0016705">
    <property type="term" value="F:oxidoreductase activity, acting on paired donors, with incorporation or reduction of molecular oxygen"/>
    <property type="evidence" value="ECO:0007669"/>
    <property type="project" value="InterPro"/>
</dbReference>
<keyword evidence="10 11" id="KW-0349">Heme</keyword>
<keyword evidence="14" id="KW-1185">Reference proteome</keyword>
<dbReference type="PANTHER" id="PTHR24286:SF194">
    <property type="entry name" value="STEROID (22S)-HYDROXYLASE"/>
    <property type="match status" value="1"/>
</dbReference>
<dbReference type="InterPro" id="IPR001128">
    <property type="entry name" value="Cyt_P450"/>
</dbReference>
<feature type="transmembrane region" description="Helical" evidence="12">
    <location>
        <begin position="58"/>
        <end position="79"/>
    </location>
</feature>
<keyword evidence="4 10" id="KW-0479">Metal-binding</keyword>
<dbReference type="GO" id="GO:0016020">
    <property type="term" value="C:membrane"/>
    <property type="evidence" value="ECO:0007669"/>
    <property type="project" value="UniProtKB-SubCell"/>
</dbReference>
<keyword evidence="3 12" id="KW-0812">Transmembrane</keyword>
<keyword evidence="5" id="KW-0443">Lipid metabolism</keyword>
<dbReference type="PRINTS" id="PR00463">
    <property type="entry name" value="EP450I"/>
</dbReference>
<dbReference type="Gene3D" id="1.10.630.10">
    <property type="entry name" value="Cytochrome P450"/>
    <property type="match status" value="1"/>
</dbReference>
<keyword evidence="9 12" id="KW-0472">Membrane</keyword>
<protein>
    <recommendedName>
        <fullName evidence="15">Cytochrome P450</fullName>
    </recommendedName>
</protein>
<evidence type="ECO:0000256" key="12">
    <source>
        <dbReference type="SAM" id="Phobius"/>
    </source>
</evidence>
<feature type="binding site" description="axial binding residue" evidence="10">
    <location>
        <position position="487"/>
    </location>
    <ligand>
        <name>heme</name>
        <dbReference type="ChEBI" id="CHEBI:30413"/>
    </ligand>
    <ligandPart>
        <name>Fe</name>
        <dbReference type="ChEBI" id="CHEBI:18248"/>
    </ligandPart>
</feature>
<reference evidence="13" key="1">
    <citation type="submission" date="2021-01" db="EMBL/GenBank/DDBJ databases">
        <title>Adiantum capillus-veneris genome.</title>
        <authorList>
            <person name="Fang Y."/>
            <person name="Liao Q."/>
        </authorList>
    </citation>
    <scope>NUCLEOTIDE SEQUENCE</scope>
    <source>
        <strain evidence="13">H3</strain>
        <tissue evidence="13">Leaf</tissue>
    </source>
</reference>
<comment type="subcellular location">
    <subcellularLocation>
        <location evidence="1">Membrane</location>
        <topology evidence="1">Single-pass membrane protein</topology>
    </subcellularLocation>
</comment>
<evidence type="ECO:0000256" key="5">
    <source>
        <dbReference type="ARBA" id="ARBA00022955"/>
    </source>
</evidence>
<comment type="similarity">
    <text evidence="2 11">Belongs to the cytochrome P450 family.</text>
</comment>
<dbReference type="GO" id="GO:0016125">
    <property type="term" value="P:sterol metabolic process"/>
    <property type="evidence" value="ECO:0007669"/>
    <property type="project" value="TreeGrafter"/>
</dbReference>
<evidence type="ECO:0000256" key="3">
    <source>
        <dbReference type="ARBA" id="ARBA00022692"/>
    </source>
</evidence>
<evidence type="ECO:0000256" key="9">
    <source>
        <dbReference type="ARBA" id="ARBA00023136"/>
    </source>
</evidence>
<evidence type="ECO:0000256" key="1">
    <source>
        <dbReference type="ARBA" id="ARBA00004167"/>
    </source>
</evidence>
<evidence type="ECO:0000313" key="13">
    <source>
        <dbReference type="EMBL" id="KAI5063266.1"/>
    </source>
</evidence>
<evidence type="ECO:0000256" key="7">
    <source>
        <dbReference type="ARBA" id="ARBA00023002"/>
    </source>
</evidence>
<evidence type="ECO:0008006" key="15">
    <source>
        <dbReference type="Google" id="ProtNLM"/>
    </source>
</evidence>
<evidence type="ECO:0000256" key="10">
    <source>
        <dbReference type="PIRSR" id="PIRSR602401-1"/>
    </source>
</evidence>
<comment type="caution">
    <text evidence="13">The sequence shown here is derived from an EMBL/GenBank/DDBJ whole genome shotgun (WGS) entry which is preliminary data.</text>
</comment>
<dbReference type="GO" id="GO:0005506">
    <property type="term" value="F:iron ion binding"/>
    <property type="evidence" value="ECO:0007669"/>
    <property type="project" value="InterPro"/>
</dbReference>
<keyword evidence="7 11" id="KW-0560">Oxidoreductase</keyword>
<dbReference type="PANTHER" id="PTHR24286">
    <property type="entry name" value="CYTOCHROME P450 26"/>
    <property type="match status" value="1"/>
</dbReference>
<name>A0A9D4Z873_ADICA</name>
<dbReference type="InterPro" id="IPR002401">
    <property type="entry name" value="Cyt_P450_E_grp-I"/>
</dbReference>
<evidence type="ECO:0000256" key="8">
    <source>
        <dbReference type="ARBA" id="ARBA00023004"/>
    </source>
</evidence>
<dbReference type="GO" id="GO:0004497">
    <property type="term" value="F:monooxygenase activity"/>
    <property type="evidence" value="ECO:0007669"/>
    <property type="project" value="UniProtKB-KW"/>
</dbReference>
<dbReference type="InterPro" id="IPR036396">
    <property type="entry name" value="Cyt_P450_sf"/>
</dbReference>
<keyword evidence="8 10" id="KW-0408">Iron</keyword>
<keyword evidence="6 12" id="KW-1133">Transmembrane helix</keyword>
<dbReference type="OrthoDB" id="1372046at2759"/>
<organism evidence="13 14">
    <name type="scientific">Adiantum capillus-veneris</name>
    <name type="common">Maidenhair fern</name>
    <dbReference type="NCBI Taxonomy" id="13818"/>
    <lineage>
        <taxon>Eukaryota</taxon>
        <taxon>Viridiplantae</taxon>
        <taxon>Streptophyta</taxon>
        <taxon>Embryophyta</taxon>
        <taxon>Tracheophyta</taxon>
        <taxon>Polypodiopsida</taxon>
        <taxon>Polypodiidae</taxon>
        <taxon>Polypodiales</taxon>
        <taxon>Pteridineae</taxon>
        <taxon>Pteridaceae</taxon>
        <taxon>Vittarioideae</taxon>
        <taxon>Adiantum</taxon>
    </lineage>
</organism>
<evidence type="ECO:0000313" key="14">
    <source>
        <dbReference type="Proteomes" id="UP000886520"/>
    </source>
</evidence>
<keyword evidence="5" id="KW-0752">Steroid biosynthesis</keyword>
<evidence type="ECO:0000256" key="2">
    <source>
        <dbReference type="ARBA" id="ARBA00010617"/>
    </source>
</evidence>
<evidence type="ECO:0000256" key="6">
    <source>
        <dbReference type="ARBA" id="ARBA00022989"/>
    </source>
</evidence>
<sequence length="554" mass="63340">MVIEENRIGSYSQYYVSGKSRRGPCAECSSSEFGCCSIMDSHDSHFLSRLFPRVSSALIPHGLLLAVVLGALLCCLLHFRPLAERRKLKPGGHQLPPGSLGLPLLGETLQFAFFSTGPIGTPLPFFSSRLRRYGTIFKTHLLGRPTVVSLDPELSKFVLSQDDKLVDVFLPKFFLKILGPTIHLHGPRHHTFRELANLSVSANAVQKLHVDTVQEHFLKSLKSWQQRPSPIVDAQQQCKEWAFTYSVKYFVGLEHDDPTTVALMRDFFILPTGYNSIPINLPGTRFYEVLKARKRIDSTLVGLVRARILEARKEAKDFLDVILIKRADEGGEYYGGLHVADWISSYVLAAYENTAVLFANILKFLSENEHVVGELKRENFALRKSKKAEEKLTWDDYRDMNFTRDVVKESLRLGSIAQHLLRVSLEDIHFKDIIIPKGWLLVLNFSMVHFNSNYYPDPLQFDPWRWMDSERNSPDFLIAFGSGSRRCPGSTLTIFEASVFLHYLVTLYKWKRVHVTDKMCDTLVFLDLYILPVQTSNSFNDYFWSFPTSLDKSK</sequence>
<dbReference type="EMBL" id="JABFUD020000021">
    <property type="protein sequence ID" value="KAI5063266.1"/>
    <property type="molecule type" value="Genomic_DNA"/>
</dbReference>
<keyword evidence="11" id="KW-0503">Monooxygenase</keyword>
<proteinExistence type="inferred from homology"/>